<comment type="similarity">
    <text evidence="1">Belongs to the plant LTP family.</text>
</comment>
<dbReference type="SUPFAM" id="SSF47699">
    <property type="entry name" value="Bifunctional inhibitor/lipid-transfer protein/seed storage 2S albumin"/>
    <property type="match status" value="1"/>
</dbReference>
<feature type="signal peptide" evidence="6">
    <location>
        <begin position="1"/>
        <end position="23"/>
    </location>
</feature>
<evidence type="ECO:0000313" key="8">
    <source>
        <dbReference type="EnsemblPlants" id="OPUNC02G19640.1"/>
    </source>
</evidence>
<keyword evidence="4" id="KW-0325">Glycoprotein</keyword>
<organism evidence="8">
    <name type="scientific">Oryza punctata</name>
    <name type="common">Red rice</name>
    <dbReference type="NCBI Taxonomy" id="4537"/>
    <lineage>
        <taxon>Eukaryota</taxon>
        <taxon>Viridiplantae</taxon>
        <taxon>Streptophyta</taxon>
        <taxon>Embryophyta</taxon>
        <taxon>Tracheophyta</taxon>
        <taxon>Spermatophyta</taxon>
        <taxon>Magnoliopsida</taxon>
        <taxon>Liliopsida</taxon>
        <taxon>Poales</taxon>
        <taxon>Poaceae</taxon>
        <taxon>BOP clade</taxon>
        <taxon>Oryzoideae</taxon>
        <taxon>Oryzeae</taxon>
        <taxon>Oryzinae</taxon>
        <taxon>Oryza</taxon>
    </lineage>
</organism>
<feature type="domain" description="Bifunctional inhibitor/plant lipid transfer protein/seed storage helical" evidence="7">
    <location>
        <begin position="59"/>
        <end position="125"/>
    </location>
</feature>
<evidence type="ECO:0000256" key="4">
    <source>
        <dbReference type="ARBA" id="ARBA00023180"/>
    </source>
</evidence>
<evidence type="ECO:0000256" key="1">
    <source>
        <dbReference type="ARBA" id="ARBA00009748"/>
    </source>
</evidence>
<dbReference type="InterPro" id="IPR043325">
    <property type="entry name" value="LTSS"/>
</dbReference>
<dbReference type="Gramene" id="OPUNC02G19640.2">
    <property type="protein sequence ID" value="OPUNC02G19640.2"/>
    <property type="gene ID" value="OPUNC02G19640"/>
</dbReference>
<keyword evidence="2 6" id="KW-0732">Signal</keyword>
<dbReference type="Proteomes" id="UP000026962">
    <property type="component" value="Chromosome 2"/>
</dbReference>
<reference evidence="8" key="1">
    <citation type="submission" date="2015-04" db="UniProtKB">
        <authorList>
            <consortium name="EnsemblPlants"/>
        </authorList>
    </citation>
    <scope>IDENTIFICATION</scope>
</reference>
<keyword evidence="3" id="KW-1015">Disulfide bond</keyword>
<evidence type="ECO:0000256" key="3">
    <source>
        <dbReference type="ARBA" id="ARBA00023157"/>
    </source>
</evidence>
<dbReference type="Pfam" id="PF14368">
    <property type="entry name" value="LTP_2"/>
    <property type="match status" value="1"/>
</dbReference>
<evidence type="ECO:0000256" key="6">
    <source>
        <dbReference type="SAM" id="SignalP"/>
    </source>
</evidence>
<feature type="chain" id="PRO_5007398918" description="Bifunctional inhibitor/plant lipid transfer protein/seed storage helical domain-containing protein" evidence="6">
    <location>
        <begin position="24"/>
        <end position="193"/>
    </location>
</feature>
<name>A0A0E0K1J8_ORYPU</name>
<protein>
    <recommendedName>
        <fullName evidence="7">Bifunctional inhibitor/plant lipid transfer protein/seed storage helical domain-containing protein</fullName>
    </recommendedName>
</protein>
<keyword evidence="9" id="KW-1185">Reference proteome</keyword>
<dbReference type="InterPro" id="IPR036312">
    <property type="entry name" value="Bifun_inhib/LTP/seed_sf"/>
</dbReference>
<feature type="region of interest" description="Disordered" evidence="5">
    <location>
        <begin position="133"/>
        <end position="168"/>
    </location>
</feature>
<accession>A0A0E0K1J8</accession>
<evidence type="ECO:0000259" key="7">
    <source>
        <dbReference type="Pfam" id="PF14368"/>
    </source>
</evidence>
<evidence type="ECO:0000256" key="5">
    <source>
        <dbReference type="SAM" id="MobiDB-lite"/>
    </source>
</evidence>
<dbReference type="OMA" id="KHPSPTC"/>
<dbReference type="InterPro" id="IPR016140">
    <property type="entry name" value="Bifunc_inhib/LTP/seed_store"/>
</dbReference>
<dbReference type="AlphaFoldDB" id="A0A0E0K1J8"/>
<dbReference type="Gene3D" id="1.10.110.10">
    <property type="entry name" value="Plant lipid-transfer and hydrophobic proteins"/>
    <property type="match status" value="1"/>
</dbReference>
<dbReference type="EnsemblPlants" id="OPUNC02G19640.1">
    <property type="protein sequence ID" value="OPUNC02G19640.1"/>
    <property type="gene ID" value="OPUNC02G19640"/>
</dbReference>
<evidence type="ECO:0000256" key="2">
    <source>
        <dbReference type="ARBA" id="ARBA00022729"/>
    </source>
</evidence>
<sequence length="193" mass="19221">MRCSGRLAVALLLLLSGSRLAGAAGRGAAGPVAFAVDADAVAGAPGSGGSFPADPLLPCMEELLPCTAYLRSGGNPSHTCCTAMHDGAVDEMQCLCRLLADPELLRTFNVTTDQMFRLPSRCGLPVGCHAGAAGSPEPVVEAPPPADETEGQQAGGDSSGGDRRRGSAGAGRRVIAAVALGGAASVAAVLHVF</sequence>
<dbReference type="HOGENOM" id="CLU_121665_0_0_1"/>
<dbReference type="EnsemblPlants" id="OPUNC02G19640.2">
    <property type="protein sequence ID" value="OPUNC02G19640.2"/>
    <property type="gene ID" value="OPUNC02G19640"/>
</dbReference>
<dbReference type="CDD" id="cd00010">
    <property type="entry name" value="AAI_LTSS"/>
    <property type="match status" value="1"/>
</dbReference>
<proteinExistence type="inferred from homology"/>
<dbReference type="Gramene" id="OPUNC02G19640.1">
    <property type="protein sequence ID" value="OPUNC02G19640.1"/>
    <property type="gene ID" value="OPUNC02G19640"/>
</dbReference>
<reference evidence="8" key="2">
    <citation type="submission" date="2018-05" db="EMBL/GenBank/DDBJ databases">
        <title>OpunRS2 (Oryza punctata Reference Sequence Version 2).</title>
        <authorList>
            <person name="Zhang J."/>
            <person name="Kudrna D."/>
            <person name="Lee S."/>
            <person name="Talag J."/>
            <person name="Welchert J."/>
            <person name="Wing R.A."/>
        </authorList>
    </citation>
    <scope>NUCLEOTIDE SEQUENCE [LARGE SCALE GENOMIC DNA]</scope>
</reference>
<dbReference type="STRING" id="4537.A0A0E0K1J8"/>
<dbReference type="eggNOG" id="ENOG502S5G2">
    <property type="taxonomic scope" value="Eukaryota"/>
</dbReference>
<dbReference type="PANTHER" id="PTHR33044">
    <property type="entry name" value="BIFUNCTIONAL INHIBITOR/LIPID-TRANSFER PROTEIN/SEED STORAGE 2S ALBUMIN SUPERFAMILY PROTEIN-RELATED"/>
    <property type="match status" value="1"/>
</dbReference>
<evidence type="ECO:0000313" key="9">
    <source>
        <dbReference type="Proteomes" id="UP000026962"/>
    </source>
</evidence>